<feature type="compositionally biased region" description="Polar residues" evidence="1">
    <location>
        <begin position="287"/>
        <end position="298"/>
    </location>
</feature>
<dbReference type="EMBL" id="VXIS01000116">
    <property type="protein sequence ID" value="KAA8903601.1"/>
    <property type="molecule type" value="Genomic_DNA"/>
</dbReference>
<organism evidence="2 3">
    <name type="scientific">Sphaerosporella brunnea</name>
    <dbReference type="NCBI Taxonomy" id="1250544"/>
    <lineage>
        <taxon>Eukaryota</taxon>
        <taxon>Fungi</taxon>
        <taxon>Dikarya</taxon>
        <taxon>Ascomycota</taxon>
        <taxon>Pezizomycotina</taxon>
        <taxon>Pezizomycetes</taxon>
        <taxon>Pezizales</taxon>
        <taxon>Pyronemataceae</taxon>
        <taxon>Sphaerosporella</taxon>
    </lineage>
</organism>
<evidence type="ECO:0000256" key="1">
    <source>
        <dbReference type="SAM" id="MobiDB-lite"/>
    </source>
</evidence>
<accession>A0A5J5EUR2</accession>
<evidence type="ECO:0000313" key="3">
    <source>
        <dbReference type="Proteomes" id="UP000326924"/>
    </source>
</evidence>
<keyword evidence="3" id="KW-1185">Reference proteome</keyword>
<feature type="compositionally biased region" description="Polar residues" evidence="1">
    <location>
        <begin position="198"/>
        <end position="219"/>
    </location>
</feature>
<feature type="region of interest" description="Disordered" evidence="1">
    <location>
        <begin position="73"/>
        <end position="167"/>
    </location>
</feature>
<protein>
    <submittedName>
        <fullName evidence="2">Uncharacterized protein</fullName>
    </submittedName>
</protein>
<dbReference type="PANTHER" id="PTHR37327:SF1">
    <property type="entry name" value="MICROTUBULE INTERACTING AND TRANSPORT DOMAIN-CONTAINING PROTEIN"/>
    <property type="match status" value="1"/>
</dbReference>
<feature type="region of interest" description="Disordered" evidence="1">
    <location>
        <begin position="563"/>
        <end position="603"/>
    </location>
</feature>
<feature type="compositionally biased region" description="Acidic residues" evidence="1">
    <location>
        <begin position="31"/>
        <end position="50"/>
    </location>
</feature>
<dbReference type="Proteomes" id="UP000326924">
    <property type="component" value="Unassembled WGS sequence"/>
</dbReference>
<feature type="compositionally biased region" description="Polar residues" evidence="1">
    <location>
        <begin position="398"/>
        <end position="408"/>
    </location>
</feature>
<dbReference type="OrthoDB" id="2245455at2759"/>
<feature type="region of interest" description="Disordered" evidence="1">
    <location>
        <begin position="390"/>
        <end position="415"/>
    </location>
</feature>
<sequence length="692" mass="74221">MEEQIQRDKERRLQLERERNFSKPKGKSDLDFFDDADDDEDEPEDDDSEEERMMVEEMTRGYTLDFDFDLDTKTALPRESTSTQYSSDGTLGRGSMSSGYSSGTTWGSGHMTTSTSLTTVAETPSTPLPPPVPPEERDPIQFDSPPAKPPPAGPPPTIPPPPPPLIALQSNLATAKLLGVRSRRLSSLAEPPEPLRIETSSSPSLLTSDAAIPTTTIQGPSPLSAPLSAPATEPPPVPTAGLLSPGLKSPATCDTDQDTDNEAPLTMKGGKPLSPTNGGFSMIPLQKTLSNEGNTVSRPESPAGRIGYTPKVPGVPSLRQIHSSASLRSRNLASPEFDAPGTPKTSLFASSSTSNLRKGLPRSATPGAMGMTPLNPPTTAGLPHSGMNLFDSKIHSPTAPNNALDQSTPAPLEPCPPEPLSRPFWLMRCLYQTISHPRGGYVSTKLFVPREVWYIKGVKLKAIDEKINACDLVTAALQRLASVKQDQVNSVFEEMQTLEGVLDRASVMLSKKLGNEVGGNGARTLYGDSSAIEGNDNMVTTKVGSASSGGKYFSLRKLRTKTSSNTLGSNNSANAAHNDSSYTSLPMAGAGADTSQQPKRDIESVSFGGPHANYIAALAKLFDAAQILDRLMVFDEAAMHPQKVPIKLRIGLELSHRHAAEFFGFFICRFALSDVSLLLDKFVKRGSEWVSQ</sequence>
<comment type="caution">
    <text evidence="2">The sequence shown here is derived from an EMBL/GenBank/DDBJ whole genome shotgun (WGS) entry which is preliminary data.</text>
</comment>
<feature type="compositionally biased region" description="Pro residues" evidence="1">
    <location>
        <begin position="146"/>
        <end position="165"/>
    </location>
</feature>
<feature type="compositionally biased region" description="Polar residues" evidence="1">
    <location>
        <begin position="343"/>
        <end position="356"/>
    </location>
</feature>
<feature type="compositionally biased region" description="Polar residues" evidence="1">
    <location>
        <begin position="79"/>
        <end position="89"/>
    </location>
</feature>
<feature type="compositionally biased region" description="Basic and acidic residues" evidence="1">
    <location>
        <begin position="1"/>
        <end position="30"/>
    </location>
</feature>
<proteinExistence type="predicted"/>
<feature type="compositionally biased region" description="Low complexity" evidence="1">
    <location>
        <begin position="220"/>
        <end position="231"/>
    </location>
</feature>
<gene>
    <name evidence="2" type="ORF">FN846DRAFT_779985</name>
</gene>
<feature type="region of interest" description="Disordered" evidence="1">
    <location>
        <begin position="183"/>
        <end position="370"/>
    </location>
</feature>
<dbReference type="AlphaFoldDB" id="A0A5J5EUR2"/>
<dbReference type="PANTHER" id="PTHR37327">
    <property type="entry name" value="CHROMOSOME 1, WHOLE GENOME SHOTGUN SEQUENCE"/>
    <property type="match status" value="1"/>
</dbReference>
<reference evidence="2 3" key="1">
    <citation type="submission" date="2019-09" db="EMBL/GenBank/DDBJ databases">
        <title>Draft genome of the ectomycorrhizal ascomycete Sphaerosporella brunnea.</title>
        <authorList>
            <consortium name="DOE Joint Genome Institute"/>
            <person name="Benucci G.M."/>
            <person name="Marozzi G."/>
            <person name="Antonielli L."/>
            <person name="Sanchez S."/>
            <person name="Marco P."/>
            <person name="Wang X."/>
            <person name="Falini L.B."/>
            <person name="Barry K."/>
            <person name="Haridas S."/>
            <person name="Lipzen A."/>
            <person name="Labutti K."/>
            <person name="Grigoriev I.V."/>
            <person name="Murat C."/>
            <person name="Martin F."/>
            <person name="Albertini E."/>
            <person name="Donnini D."/>
            <person name="Bonito G."/>
        </authorList>
    </citation>
    <scope>NUCLEOTIDE SEQUENCE [LARGE SCALE GENOMIC DNA]</scope>
    <source>
        <strain evidence="2 3">Sb_GMNB300</strain>
    </source>
</reference>
<evidence type="ECO:0000313" key="2">
    <source>
        <dbReference type="EMBL" id="KAA8903601.1"/>
    </source>
</evidence>
<feature type="compositionally biased region" description="Low complexity" evidence="1">
    <location>
        <begin position="569"/>
        <end position="581"/>
    </location>
</feature>
<feature type="compositionally biased region" description="Low complexity" evidence="1">
    <location>
        <begin position="323"/>
        <end position="334"/>
    </location>
</feature>
<name>A0A5J5EUR2_9PEZI</name>
<feature type="region of interest" description="Disordered" evidence="1">
    <location>
        <begin position="1"/>
        <end position="57"/>
    </location>
</feature>
<dbReference type="InParanoid" id="A0A5J5EUR2"/>
<feature type="compositionally biased region" description="Low complexity" evidence="1">
    <location>
        <begin position="93"/>
        <end position="125"/>
    </location>
</feature>